<dbReference type="PANTHER" id="PTHR23293">
    <property type="entry name" value="FAD SYNTHETASE-RELATED FMN ADENYLYLTRANSFERASE"/>
    <property type="match status" value="1"/>
</dbReference>
<dbReference type="InterPro" id="IPR056596">
    <property type="entry name" value="FLAD1_M"/>
</dbReference>
<evidence type="ECO:0000256" key="5">
    <source>
        <dbReference type="ARBA" id="ARBA00022643"/>
    </source>
</evidence>
<evidence type="ECO:0000256" key="12">
    <source>
        <dbReference type="ARBA" id="ARBA00031871"/>
    </source>
</evidence>
<feature type="domain" description="MoaB/Mog" evidence="14">
    <location>
        <begin position="7"/>
        <end position="174"/>
    </location>
</feature>
<evidence type="ECO:0000256" key="7">
    <source>
        <dbReference type="ARBA" id="ARBA00022695"/>
    </source>
</evidence>
<sequence>MEIATAGILIIGDEILNGEVAESNAFYMCCNLRQLGVKVARITVIGDDVEEIASHVMDFSKKFNYVITTGGIGPTHDDVTYQGVAKAFQVPLVCNENLLKYWDKIYSKTGWNLDKSAWKRMATIPGNAKVTFFQSNKNSEGDYTVIVSNIFILPGVPSIVKRVFLPLAKECITSNNVFYSTIIYLNRSEEQVMPYLNPVVEKYDKKVAFGSYPIFSNRIYHAKITVESPVRETFQGALSDLKSSIPQEWQVNNLEVAAENLQKAINSFLFISQSIEILDECFKRYQFSNIAVAFNGGKDCTALLHLVYAYCRFRSIDVSSKKLQCIYFRSNDVFQELENFVEETVKRYDINLLTIDGEIKTGLDQALKENPQWEAILMGTRQSDPFSSCLQAFQMTDVTWPRVMRVNPMLHWSYEDVWFFLRYLNVPYCSLYDDGYTSLGHGSTTKKNPDLQYLENGVVKYYPAFKLKYGDSERNGRK</sequence>
<dbReference type="EC" id="2.7.7.2" evidence="3"/>
<dbReference type="CDD" id="cd23948">
    <property type="entry name" value="FAD_synthase"/>
    <property type="match status" value="1"/>
</dbReference>
<evidence type="ECO:0000256" key="4">
    <source>
        <dbReference type="ARBA" id="ARBA00022630"/>
    </source>
</evidence>
<evidence type="ECO:0000256" key="1">
    <source>
        <dbReference type="ARBA" id="ARBA00004726"/>
    </source>
</evidence>
<dbReference type="AlphaFoldDB" id="A0A9P0A1H9"/>
<evidence type="ECO:0000313" key="16">
    <source>
        <dbReference type="Proteomes" id="UP001152759"/>
    </source>
</evidence>
<dbReference type="Pfam" id="PF00994">
    <property type="entry name" value="MoCF_biosynth"/>
    <property type="match status" value="1"/>
</dbReference>
<dbReference type="GO" id="GO:0005524">
    <property type="term" value="F:ATP binding"/>
    <property type="evidence" value="ECO:0007669"/>
    <property type="project" value="UniProtKB-KW"/>
</dbReference>
<keyword evidence="6" id="KW-0808">Transferase</keyword>
<comment type="similarity">
    <text evidence="2">In the N-terminal section; belongs to the MoaB/Mog family.</text>
</comment>
<evidence type="ECO:0000256" key="6">
    <source>
        <dbReference type="ARBA" id="ARBA00022679"/>
    </source>
</evidence>
<evidence type="ECO:0000256" key="11">
    <source>
        <dbReference type="ARBA" id="ARBA00031145"/>
    </source>
</evidence>
<evidence type="ECO:0000256" key="2">
    <source>
        <dbReference type="ARBA" id="ARBA00007589"/>
    </source>
</evidence>
<evidence type="ECO:0000256" key="3">
    <source>
        <dbReference type="ARBA" id="ARBA00012393"/>
    </source>
</evidence>
<protein>
    <recommendedName>
        <fullName evidence="3">FAD synthase</fullName>
        <ecNumber evidence="3">2.7.7.2</ecNumber>
    </recommendedName>
    <alternativeName>
        <fullName evidence="11">FAD pyrophosphorylase</fullName>
    </alternativeName>
    <alternativeName>
        <fullName evidence="12">FMN adenylyltransferase</fullName>
    </alternativeName>
</protein>
<dbReference type="EMBL" id="OU963862">
    <property type="protein sequence ID" value="CAH0381523.1"/>
    <property type="molecule type" value="Genomic_DNA"/>
</dbReference>
<keyword evidence="4" id="KW-0285">Flavoprotein</keyword>
<keyword evidence="8" id="KW-0547">Nucleotide-binding</keyword>
<comment type="catalytic activity">
    <reaction evidence="13">
        <text>FMN + ATP + H(+) = FAD + diphosphate</text>
        <dbReference type="Rhea" id="RHEA:17237"/>
        <dbReference type="ChEBI" id="CHEBI:15378"/>
        <dbReference type="ChEBI" id="CHEBI:30616"/>
        <dbReference type="ChEBI" id="CHEBI:33019"/>
        <dbReference type="ChEBI" id="CHEBI:57692"/>
        <dbReference type="ChEBI" id="CHEBI:58210"/>
        <dbReference type="EC" id="2.7.7.2"/>
    </reaction>
</comment>
<dbReference type="Proteomes" id="UP001152759">
    <property type="component" value="Chromosome 1"/>
</dbReference>
<dbReference type="Pfam" id="PF24102">
    <property type="entry name" value="FLAD1_M"/>
    <property type="match status" value="1"/>
</dbReference>
<dbReference type="Gene3D" id="3.40.980.10">
    <property type="entry name" value="MoaB/Mog-like domain"/>
    <property type="match status" value="1"/>
</dbReference>
<evidence type="ECO:0000256" key="13">
    <source>
        <dbReference type="ARBA" id="ARBA00049494"/>
    </source>
</evidence>
<evidence type="ECO:0000313" key="15">
    <source>
        <dbReference type="EMBL" id="CAH0381523.1"/>
    </source>
</evidence>
<comment type="pathway">
    <text evidence="1">Cofactor biosynthesis; FAD biosynthesis; FAD from FMN: step 1/1.</text>
</comment>
<dbReference type="CDD" id="cd00885">
    <property type="entry name" value="cinA"/>
    <property type="match status" value="1"/>
</dbReference>
<dbReference type="InterPro" id="IPR014729">
    <property type="entry name" value="Rossmann-like_a/b/a_fold"/>
</dbReference>
<dbReference type="Pfam" id="PF01507">
    <property type="entry name" value="PAPS_reduct"/>
    <property type="match status" value="2"/>
</dbReference>
<keyword evidence="5" id="KW-0288">FMN</keyword>
<dbReference type="GO" id="GO:0006747">
    <property type="term" value="P:FAD biosynthetic process"/>
    <property type="evidence" value="ECO:0007669"/>
    <property type="project" value="TreeGrafter"/>
</dbReference>
<evidence type="ECO:0000259" key="14">
    <source>
        <dbReference type="SMART" id="SM00852"/>
    </source>
</evidence>
<dbReference type="Gene3D" id="3.40.50.620">
    <property type="entry name" value="HUPs"/>
    <property type="match status" value="1"/>
</dbReference>
<accession>A0A9P0A1H9</accession>
<evidence type="ECO:0000256" key="9">
    <source>
        <dbReference type="ARBA" id="ARBA00022827"/>
    </source>
</evidence>
<evidence type="ECO:0000256" key="8">
    <source>
        <dbReference type="ARBA" id="ARBA00022741"/>
    </source>
</evidence>
<dbReference type="InterPro" id="IPR002500">
    <property type="entry name" value="PAPS_reduct_dom"/>
</dbReference>
<name>A0A9P0A1H9_BEMTA</name>
<dbReference type="InterPro" id="IPR001453">
    <property type="entry name" value="MoaB/Mog_dom"/>
</dbReference>
<proteinExistence type="inferred from homology"/>
<keyword evidence="10" id="KW-0067">ATP-binding</keyword>
<keyword evidence="16" id="KW-1185">Reference proteome</keyword>
<dbReference type="GO" id="GO:0003919">
    <property type="term" value="F:FMN adenylyltransferase activity"/>
    <property type="evidence" value="ECO:0007669"/>
    <property type="project" value="UniProtKB-EC"/>
</dbReference>
<dbReference type="SUPFAM" id="SSF52402">
    <property type="entry name" value="Adenine nucleotide alpha hydrolases-like"/>
    <property type="match status" value="1"/>
</dbReference>
<dbReference type="SMART" id="SM00852">
    <property type="entry name" value="MoCF_biosynth"/>
    <property type="match status" value="1"/>
</dbReference>
<organism evidence="15 16">
    <name type="scientific">Bemisia tabaci</name>
    <name type="common">Sweetpotato whitefly</name>
    <name type="synonym">Aleurodes tabaci</name>
    <dbReference type="NCBI Taxonomy" id="7038"/>
    <lineage>
        <taxon>Eukaryota</taxon>
        <taxon>Metazoa</taxon>
        <taxon>Ecdysozoa</taxon>
        <taxon>Arthropoda</taxon>
        <taxon>Hexapoda</taxon>
        <taxon>Insecta</taxon>
        <taxon>Pterygota</taxon>
        <taxon>Neoptera</taxon>
        <taxon>Paraneoptera</taxon>
        <taxon>Hemiptera</taxon>
        <taxon>Sternorrhyncha</taxon>
        <taxon>Aleyrodoidea</taxon>
        <taxon>Aleyrodidae</taxon>
        <taxon>Aleyrodinae</taxon>
        <taxon>Bemisia</taxon>
    </lineage>
</organism>
<evidence type="ECO:0000256" key="10">
    <source>
        <dbReference type="ARBA" id="ARBA00022840"/>
    </source>
</evidence>
<dbReference type="KEGG" id="btab:109038872"/>
<gene>
    <name evidence="15" type="ORF">BEMITA_LOCUS1166</name>
</gene>
<dbReference type="SUPFAM" id="SSF53218">
    <property type="entry name" value="Molybdenum cofactor biosynthesis proteins"/>
    <property type="match status" value="1"/>
</dbReference>
<keyword evidence="9" id="KW-0274">FAD</keyword>
<dbReference type="PANTHER" id="PTHR23293:SF9">
    <property type="entry name" value="FAD SYNTHASE"/>
    <property type="match status" value="1"/>
</dbReference>
<dbReference type="InterPro" id="IPR036425">
    <property type="entry name" value="MoaB/Mog-like_dom_sf"/>
</dbReference>
<reference evidence="15" key="1">
    <citation type="submission" date="2021-12" db="EMBL/GenBank/DDBJ databases">
        <authorList>
            <person name="King R."/>
        </authorList>
    </citation>
    <scope>NUCLEOTIDE SEQUENCE</scope>
</reference>
<keyword evidence="7" id="KW-0548">Nucleotidyltransferase</keyword>